<gene>
    <name evidence="1" type="ORF">HHJ74_10220</name>
</gene>
<dbReference type="SUPFAM" id="SSF46785">
    <property type="entry name" value="Winged helix' DNA-binding domain"/>
    <property type="match status" value="1"/>
</dbReference>
<organism evidence="1 2">
    <name type="scientific">Mobiluncus mulieris</name>
    <dbReference type="NCBI Taxonomy" id="2052"/>
    <lineage>
        <taxon>Bacteria</taxon>
        <taxon>Bacillati</taxon>
        <taxon>Actinomycetota</taxon>
        <taxon>Actinomycetes</taxon>
        <taxon>Actinomycetales</taxon>
        <taxon>Actinomycetaceae</taxon>
        <taxon>Mobiluncus</taxon>
    </lineage>
</organism>
<accession>A0A2X1RKC4</accession>
<comment type="caution">
    <text evidence="1">The sequence shown here is derived from an EMBL/GenBank/DDBJ whole genome shotgun (WGS) entry which is preliminary data.</text>
</comment>
<dbReference type="AlphaFoldDB" id="A0A2X1RKC4"/>
<dbReference type="Proteomes" id="UP000582487">
    <property type="component" value="Unassembled WGS sequence"/>
</dbReference>
<evidence type="ECO:0000313" key="1">
    <source>
        <dbReference type="EMBL" id="NMW94043.1"/>
    </source>
</evidence>
<protein>
    <submittedName>
        <fullName evidence="1">HTH domain-containing protein</fullName>
    </submittedName>
</protein>
<proteinExistence type="predicted"/>
<name>A0A2X1RKC4_9ACTO</name>
<dbReference type="InterPro" id="IPR036388">
    <property type="entry name" value="WH-like_DNA-bd_sf"/>
</dbReference>
<dbReference type="EMBL" id="JABCUV010000015">
    <property type="protein sequence ID" value="NMW94043.1"/>
    <property type="molecule type" value="Genomic_DNA"/>
</dbReference>
<dbReference type="RefSeq" id="WP_004012581.1">
    <property type="nucleotide sequence ID" value="NZ_CAMXYF010000006.1"/>
</dbReference>
<dbReference type="InterPro" id="IPR036390">
    <property type="entry name" value="WH_DNA-bd_sf"/>
</dbReference>
<dbReference type="Gene3D" id="1.10.10.10">
    <property type="entry name" value="Winged helix-like DNA-binding domain superfamily/Winged helix DNA-binding domain"/>
    <property type="match status" value="1"/>
</dbReference>
<sequence length="242" mass="26198">MEAQADDIGTRQVVLDLIIEKGPITASTLANILKLTPAAVRRHLIYLESTGKIKNLEPTNAAARGRGRPARNYVATDAGRATQPDGYSQMATKALGYLQQFGGDDAIEDFAHHHSREVERRYAPVVHAAGEDPEARVTALADALAQDGYAATVRHTKNGIALQICQGSCPVQDVAKNFPKLCEAETEAFSRLLDTHVQRLATLAEGDHACTTSVPLLGRTPNLVSQIKVAARARARRKEKDE</sequence>
<reference evidence="1 2" key="1">
    <citation type="submission" date="2020-04" db="EMBL/GenBank/DDBJ databases">
        <title>Antimicrobial susceptibility and clonality of vaginal-derived multi-drug resistant Mobiluncus isolates in China.</title>
        <authorList>
            <person name="Zhang X."/>
        </authorList>
    </citation>
    <scope>NUCLEOTIDE SEQUENCE [LARGE SCALE GENOMIC DNA]</scope>
    <source>
        <strain evidence="1 2">7</strain>
    </source>
</reference>
<evidence type="ECO:0000313" key="2">
    <source>
        <dbReference type="Proteomes" id="UP000582487"/>
    </source>
</evidence>
<dbReference type="OrthoDB" id="3375207at2"/>